<dbReference type="InterPro" id="IPR051396">
    <property type="entry name" value="Bact_Antivir_Def_Nuclease"/>
</dbReference>
<gene>
    <name evidence="2" type="ORF">J2S70_000709</name>
</gene>
<dbReference type="EMBL" id="JAUSQX010000001">
    <property type="protein sequence ID" value="MDP9806127.1"/>
    <property type="molecule type" value="Genomic_DNA"/>
</dbReference>
<evidence type="ECO:0000313" key="3">
    <source>
        <dbReference type="Proteomes" id="UP001243212"/>
    </source>
</evidence>
<feature type="domain" description="ATPase AAA-type core" evidence="1">
    <location>
        <begin position="55"/>
        <end position="138"/>
    </location>
</feature>
<name>A0ABT9NG21_9ACTO</name>
<dbReference type="InterPro" id="IPR027417">
    <property type="entry name" value="P-loop_NTPase"/>
</dbReference>
<dbReference type="CDD" id="cd00267">
    <property type="entry name" value="ABC_ATPase"/>
    <property type="match status" value="1"/>
</dbReference>
<protein>
    <recommendedName>
        <fullName evidence="1">ATPase AAA-type core domain-containing protein</fullName>
    </recommendedName>
</protein>
<dbReference type="Proteomes" id="UP001243212">
    <property type="component" value="Unassembled WGS sequence"/>
</dbReference>
<dbReference type="Gene3D" id="3.40.50.300">
    <property type="entry name" value="P-loop containing nucleotide triphosphate hydrolases"/>
    <property type="match status" value="1"/>
</dbReference>
<comment type="caution">
    <text evidence="2">The sequence shown here is derived from an EMBL/GenBank/DDBJ whole genome shotgun (WGS) entry which is preliminary data.</text>
</comment>
<evidence type="ECO:0000313" key="2">
    <source>
        <dbReference type="EMBL" id="MDP9806127.1"/>
    </source>
</evidence>
<evidence type="ECO:0000259" key="1">
    <source>
        <dbReference type="Pfam" id="PF13304"/>
    </source>
</evidence>
<proteinExistence type="predicted"/>
<dbReference type="Pfam" id="PF13304">
    <property type="entry name" value="AAA_21"/>
    <property type="match status" value="1"/>
</dbReference>
<dbReference type="PANTHER" id="PTHR43581:SF2">
    <property type="entry name" value="EXCINUCLEASE ATPASE SUBUNIT"/>
    <property type="match status" value="1"/>
</dbReference>
<dbReference type="PANTHER" id="PTHR43581">
    <property type="entry name" value="ATP/GTP PHOSPHATASE"/>
    <property type="match status" value="1"/>
</dbReference>
<accession>A0ABT9NG21</accession>
<dbReference type="InterPro" id="IPR003959">
    <property type="entry name" value="ATPase_AAA_core"/>
</dbReference>
<keyword evidence="3" id="KW-1185">Reference proteome</keyword>
<dbReference type="SUPFAM" id="SSF52540">
    <property type="entry name" value="P-loop containing nucleoside triphosphate hydrolases"/>
    <property type="match status" value="1"/>
</dbReference>
<organism evidence="2 3">
    <name type="scientific">Trueperella bonasi</name>
    <dbReference type="NCBI Taxonomy" id="312286"/>
    <lineage>
        <taxon>Bacteria</taxon>
        <taxon>Bacillati</taxon>
        <taxon>Actinomycetota</taxon>
        <taxon>Actinomycetes</taxon>
        <taxon>Actinomycetales</taxon>
        <taxon>Actinomycetaceae</taxon>
        <taxon>Trueperella</taxon>
    </lineage>
</organism>
<sequence>MSMFDAYETGFEETWRDTTELLWRPALRGPREIKATDFLEPVLQLLHGTVFESGGRFYLRQPGIGNLESTLLAEGQRKLAMIARLVSNGVLLEGGYLFWDEPEANLNPKSLRVVAKVILQLAENGAQIFVSTHSMYLLRELQMGADDFPQVTPAFIGLVREEDADGDSAVVAELRSDLDELSYIASLEAELEHADRYLSW</sequence>
<reference evidence="2 3" key="1">
    <citation type="submission" date="2023-07" db="EMBL/GenBank/DDBJ databases">
        <title>Sequencing the genomes of 1000 actinobacteria strains.</title>
        <authorList>
            <person name="Klenk H.-P."/>
        </authorList>
    </citation>
    <scope>NUCLEOTIDE SEQUENCE [LARGE SCALE GENOMIC DNA]</scope>
    <source>
        <strain evidence="2 3">DSM 17163</strain>
    </source>
</reference>